<keyword evidence="2" id="KW-0812">Transmembrane</keyword>
<evidence type="ECO:0000313" key="5">
    <source>
        <dbReference type="EMBL" id="RQM13437.1"/>
    </source>
</evidence>
<dbReference type="PANTHER" id="PTHR31827:SF1">
    <property type="entry name" value="EMB|CAB89363.1"/>
    <property type="match status" value="1"/>
</dbReference>
<feature type="domain" description="WRKY19-like zinc finger" evidence="3">
    <location>
        <begin position="91"/>
        <end position="114"/>
    </location>
</feature>
<dbReference type="InterPro" id="IPR056866">
    <property type="entry name" value="Znf_WRKY19"/>
</dbReference>
<feature type="transmembrane region" description="Helical" evidence="2">
    <location>
        <begin position="594"/>
        <end position="616"/>
    </location>
</feature>
<accession>A0A3M6VCR0</accession>
<dbReference type="AlphaFoldDB" id="A0A3M6VCR0"/>
<dbReference type="VEuPathDB" id="FungiDB:DD237_006825"/>
<evidence type="ECO:0000313" key="4">
    <source>
        <dbReference type="EMBL" id="RMX64439.1"/>
    </source>
</evidence>
<feature type="transmembrane region" description="Helical" evidence="2">
    <location>
        <begin position="628"/>
        <end position="645"/>
    </location>
</feature>
<keyword evidence="2" id="KW-1133">Transmembrane helix</keyword>
<dbReference type="Proteomes" id="UP000282087">
    <property type="component" value="Unassembled WGS sequence"/>
</dbReference>
<dbReference type="EMBL" id="QKXF01000258">
    <property type="protein sequence ID" value="RQM13437.1"/>
    <property type="molecule type" value="Genomic_DNA"/>
</dbReference>
<reference evidence="6 7" key="1">
    <citation type="submission" date="2018-06" db="EMBL/GenBank/DDBJ databases">
        <title>Comparative genomics of downy mildews reveals potential adaptations to biotrophy.</title>
        <authorList>
            <person name="Fletcher K."/>
            <person name="Klosterman S.J."/>
            <person name="Derevnina L."/>
            <person name="Martin F."/>
            <person name="Koike S."/>
            <person name="Reyes Chin-Wo S."/>
            <person name="Mou B."/>
            <person name="Michelmore R."/>
        </authorList>
    </citation>
    <scope>NUCLEOTIDE SEQUENCE [LARGE SCALE GENOMIC DNA]</scope>
    <source>
        <strain evidence="5 7">R13</strain>
        <strain evidence="4 6">R14</strain>
    </source>
</reference>
<feature type="domain" description="WRKY19-like zinc finger" evidence="3">
    <location>
        <begin position="67"/>
        <end position="90"/>
    </location>
</feature>
<comment type="caution">
    <text evidence="4">The sequence shown here is derived from an EMBL/GenBank/DDBJ whole genome shotgun (WGS) entry which is preliminary data.</text>
</comment>
<dbReference type="EMBL" id="QLLG01000311">
    <property type="protein sequence ID" value="RMX64439.1"/>
    <property type="molecule type" value="Genomic_DNA"/>
</dbReference>
<protein>
    <recommendedName>
        <fullName evidence="3">WRKY19-like zinc finger domain-containing protein</fullName>
    </recommendedName>
</protein>
<evidence type="ECO:0000259" key="3">
    <source>
        <dbReference type="Pfam" id="PF24906"/>
    </source>
</evidence>
<keyword evidence="6" id="KW-1185">Reference proteome</keyword>
<evidence type="ECO:0000256" key="1">
    <source>
        <dbReference type="SAM" id="MobiDB-lite"/>
    </source>
</evidence>
<gene>
    <name evidence="5" type="ORF">DD237_006825</name>
    <name evidence="4" type="ORF">DD238_006436</name>
</gene>
<feature type="transmembrane region" description="Helical" evidence="2">
    <location>
        <begin position="568"/>
        <end position="588"/>
    </location>
</feature>
<evidence type="ECO:0000256" key="2">
    <source>
        <dbReference type="SAM" id="Phobius"/>
    </source>
</evidence>
<dbReference type="PANTHER" id="PTHR31827">
    <property type="entry name" value="EMB|CAB89363.1"/>
    <property type="match status" value="1"/>
</dbReference>
<feature type="transmembrane region" description="Helical" evidence="2">
    <location>
        <begin position="537"/>
        <end position="556"/>
    </location>
</feature>
<organism evidence="4 6">
    <name type="scientific">Peronospora effusa</name>
    <dbReference type="NCBI Taxonomy" id="542832"/>
    <lineage>
        <taxon>Eukaryota</taxon>
        <taxon>Sar</taxon>
        <taxon>Stramenopiles</taxon>
        <taxon>Oomycota</taxon>
        <taxon>Peronosporomycetes</taxon>
        <taxon>Peronosporales</taxon>
        <taxon>Peronosporaceae</taxon>
        <taxon>Peronospora</taxon>
    </lineage>
</organism>
<feature type="region of interest" description="Disordered" evidence="1">
    <location>
        <begin position="24"/>
        <end position="46"/>
    </location>
</feature>
<sequence length="646" mass="70353">MPSLDHLLCASTIEKKSRSSFDSMCSSNQHNALPTDPGTKPNSRRCNAPNCRKTAKRGGRCIAHGGGNKCAIDGCTTSVVSRGLCVAHGGGKRCQAPTCAKSAQSGGFCWVHGGGKKCGYHGCPKRAQSGGACIAHGGGKRCRIGGCNKVVQYDGLCVGHGGYRRCVYTNCDGRAMANDYCQRHGGSSVCLLGRCYKRAVRGGMCTEHKAEASVQAVTTGRLSTPSQTFDDDQDHQVDRSANQYPLTTEWRSRTNSTDLTNNKCSPGSGITPIYEKVSSPSSPLAKFAHEDEKNTNQREDSPLVPGFSALLSADGNFASFPRIRYPHQEQNVYPLLPSIRSLQTHRAGIAVLKNSLSSPTTPNLRIVVNQDNASMKWEPNTGSEPQERTDSYTNSDELTAHKLFVHSYYYRTNNGPWFTTSADDFPPMNAQAQHPIATTDFHSLAPGSSNELSGTVGSAAGFYDDVDEANEFANEPPLLEELGINFEHIWAKTVSVLLPTKQINEHILDDADLAGPLVFCFLFGMCLLLAAKVHFGYIYGFGVLSCLFMYLLMNLLSPERMIDIYRVCSVLGYCLLPIIGLAAINIVVSVKDLGIAGFFLASVCTLWSTHTASRFFEKALYMTEQKYLVMYPTMLVYACFVLIAVF</sequence>
<dbReference type="Proteomes" id="UP000286097">
    <property type="component" value="Unassembled WGS sequence"/>
</dbReference>
<dbReference type="Pfam" id="PF24906">
    <property type="entry name" value="Zf_WRKY19"/>
    <property type="match status" value="3"/>
</dbReference>
<dbReference type="STRING" id="542832.A0A3M6VCR0"/>
<evidence type="ECO:0000313" key="6">
    <source>
        <dbReference type="Proteomes" id="UP000282087"/>
    </source>
</evidence>
<evidence type="ECO:0000313" key="7">
    <source>
        <dbReference type="Proteomes" id="UP000286097"/>
    </source>
</evidence>
<name>A0A3M6VCR0_9STRA</name>
<feature type="domain" description="WRKY19-like zinc finger" evidence="3">
    <location>
        <begin position="44"/>
        <end position="66"/>
    </location>
</feature>
<proteinExistence type="predicted"/>
<keyword evidence="2" id="KW-0472">Membrane</keyword>